<dbReference type="InterPro" id="IPR050646">
    <property type="entry name" value="Cas1"/>
</dbReference>
<gene>
    <name evidence="14" type="primary">cas1</name>
    <name evidence="17" type="ORF">VITFI_CDS2127</name>
</gene>
<reference evidence="17 18" key="1">
    <citation type="submission" date="2017-07" db="EMBL/GenBank/DDBJ databases">
        <title>Complete Genome Sequence of the cosmetic ferment Vitreoscilla filiformis (ATCC15551).</title>
        <authorList>
            <person name="Contreras S."/>
            <person name="Sagory-Zalkind P."/>
            <person name="Blanquart H."/>
            <person name="Iltis A."/>
            <person name="Morand S.C."/>
        </authorList>
    </citation>
    <scope>NUCLEOTIDE SEQUENCE [LARGE SCALE GENOMIC DNA]</scope>
    <source>
        <strain evidence="17 18">ATCC 15551</strain>
    </source>
</reference>
<dbReference type="Gene3D" id="3.100.10.20">
    <property type="entry name" value="CRISPR-associated endonuclease Cas1, N-terminal domain"/>
    <property type="match status" value="1"/>
</dbReference>
<dbReference type="GO" id="GO:0003964">
    <property type="term" value="F:RNA-directed DNA polymerase activity"/>
    <property type="evidence" value="ECO:0007669"/>
    <property type="project" value="UniProtKB-KW"/>
</dbReference>
<keyword evidence="6 14" id="KW-0378">Hydrolase</keyword>
<feature type="domain" description="Reverse transcriptase" evidence="16">
    <location>
        <begin position="54"/>
        <end position="274"/>
    </location>
</feature>
<dbReference type="GO" id="GO:0003677">
    <property type="term" value="F:DNA binding"/>
    <property type="evidence" value="ECO:0007669"/>
    <property type="project" value="UniProtKB-KW"/>
</dbReference>
<dbReference type="GO" id="GO:0004519">
    <property type="term" value="F:endonuclease activity"/>
    <property type="evidence" value="ECO:0007669"/>
    <property type="project" value="UniProtKB-UniRule"/>
</dbReference>
<dbReference type="GO" id="GO:0003723">
    <property type="term" value="F:RNA binding"/>
    <property type="evidence" value="ECO:0007669"/>
    <property type="project" value="InterPro"/>
</dbReference>
<protein>
    <recommendedName>
        <fullName evidence="14">CRISPR-associated endonuclease Cas1</fullName>
        <ecNumber evidence="14">3.1.-.-</ecNumber>
    </recommendedName>
</protein>
<organism evidence="17 18">
    <name type="scientific">Vitreoscilla filiformis</name>
    <dbReference type="NCBI Taxonomy" id="63"/>
    <lineage>
        <taxon>Bacteria</taxon>
        <taxon>Pseudomonadati</taxon>
        <taxon>Pseudomonadota</taxon>
        <taxon>Betaproteobacteria</taxon>
        <taxon>Neisseriales</taxon>
        <taxon>Neisseriaceae</taxon>
        <taxon>Vitreoscilla</taxon>
    </lineage>
</organism>
<dbReference type="InterPro" id="IPR043502">
    <property type="entry name" value="DNA/RNA_pol_sf"/>
</dbReference>
<evidence type="ECO:0000259" key="16">
    <source>
        <dbReference type="PROSITE" id="PS50878"/>
    </source>
</evidence>
<evidence type="ECO:0000256" key="15">
    <source>
        <dbReference type="SAM" id="MobiDB-lite"/>
    </source>
</evidence>
<comment type="subunit">
    <text evidence="13 14">Homodimer, forms a heterotetramer with a Cas2 homodimer.</text>
</comment>
<dbReference type="InterPro" id="IPR042211">
    <property type="entry name" value="CRISPR-assoc_Cas1_N"/>
</dbReference>
<dbReference type="Pfam" id="PF01867">
    <property type="entry name" value="Cas_Cas1"/>
    <property type="match status" value="1"/>
</dbReference>
<evidence type="ECO:0000256" key="6">
    <source>
        <dbReference type="ARBA" id="ARBA00022801"/>
    </source>
</evidence>
<evidence type="ECO:0000256" key="14">
    <source>
        <dbReference type="HAMAP-Rule" id="MF_01470"/>
    </source>
</evidence>
<keyword evidence="4 14" id="KW-0479">Metal-binding</keyword>
<evidence type="ECO:0000256" key="9">
    <source>
        <dbReference type="ARBA" id="ARBA00023118"/>
    </source>
</evidence>
<dbReference type="GO" id="GO:0016787">
    <property type="term" value="F:hydrolase activity"/>
    <property type="evidence" value="ECO:0007669"/>
    <property type="project" value="UniProtKB-KW"/>
</dbReference>
<dbReference type="AlphaFoldDB" id="A0A221KG05"/>
<keyword evidence="3 14" id="KW-0540">Nuclease</keyword>
<dbReference type="GO" id="GO:0051607">
    <property type="term" value="P:defense response to virus"/>
    <property type="evidence" value="ECO:0007669"/>
    <property type="project" value="UniProtKB-UniRule"/>
</dbReference>
<dbReference type="GO" id="GO:0046872">
    <property type="term" value="F:metal ion binding"/>
    <property type="evidence" value="ECO:0007669"/>
    <property type="project" value="UniProtKB-UniRule"/>
</dbReference>
<evidence type="ECO:0000256" key="5">
    <source>
        <dbReference type="ARBA" id="ARBA00022759"/>
    </source>
</evidence>
<dbReference type="CDD" id="cd09634">
    <property type="entry name" value="Cas1_I-II-III"/>
    <property type="match status" value="1"/>
</dbReference>
<keyword evidence="9 14" id="KW-0051">Antiviral defense</keyword>
<dbReference type="OrthoDB" id="9803119at2"/>
<evidence type="ECO:0000256" key="3">
    <source>
        <dbReference type="ARBA" id="ARBA00022722"/>
    </source>
</evidence>
<feature type="compositionally biased region" description="Pro residues" evidence="15">
    <location>
        <begin position="294"/>
        <end position="307"/>
    </location>
</feature>
<keyword evidence="7 14" id="KW-0460">Magnesium</keyword>
<dbReference type="Gene3D" id="1.20.120.920">
    <property type="entry name" value="CRISPR-associated endonuclease Cas1, C-terminal domain"/>
    <property type="match status" value="1"/>
</dbReference>
<dbReference type="PRINTS" id="PR00866">
    <property type="entry name" value="RNADNAPOLMS"/>
</dbReference>
<evidence type="ECO:0000256" key="10">
    <source>
        <dbReference type="ARBA" id="ARBA00023125"/>
    </source>
</evidence>
<feature type="binding site" evidence="14">
    <location>
        <position position="580"/>
    </location>
    <ligand>
        <name>Mn(2+)</name>
        <dbReference type="ChEBI" id="CHEBI:29035"/>
    </ligand>
</feature>
<dbReference type="SUPFAM" id="SSF56672">
    <property type="entry name" value="DNA/RNA polymerases"/>
    <property type="match status" value="1"/>
</dbReference>
<comment type="cofactor">
    <cofactor evidence="14">
        <name>Mg(2+)</name>
        <dbReference type="ChEBI" id="CHEBI:18420"/>
    </cofactor>
    <cofactor evidence="14">
        <name>Mn(2+)</name>
        <dbReference type="ChEBI" id="CHEBI:29035"/>
    </cofactor>
</comment>
<evidence type="ECO:0000313" key="17">
    <source>
        <dbReference type="EMBL" id="ASM77905.1"/>
    </source>
</evidence>
<dbReference type="InterPro" id="IPR002729">
    <property type="entry name" value="CRISPR-assoc_Cas1"/>
</dbReference>
<keyword evidence="5 14" id="KW-0255">Endonuclease</keyword>
<feature type="binding site" evidence="14">
    <location>
        <position position="565"/>
    </location>
    <ligand>
        <name>Mn(2+)</name>
        <dbReference type="ChEBI" id="CHEBI:29035"/>
    </ligand>
</feature>
<dbReference type="HAMAP" id="MF_01470">
    <property type="entry name" value="Cas1"/>
    <property type="match status" value="1"/>
</dbReference>
<dbReference type="InterPro" id="IPR000477">
    <property type="entry name" value="RT_dom"/>
</dbReference>
<dbReference type="InterPro" id="IPR043128">
    <property type="entry name" value="Rev_trsase/Diguanyl_cyclase"/>
</dbReference>
<comment type="similarity">
    <text evidence="14">Belongs to the CRISPR-associated endonuclease Cas1 family.</text>
</comment>
<dbReference type="EMBL" id="CP022423">
    <property type="protein sequence ID" value="ASM77905.1"/>
    <property type="molecule type" value="Genomic_DNA"/>
</dbReference>
<dbReference type="CDD" id="cd01651">
    <property type="entry name" value="RT_G2_intron"/>
    <property type="match status" value="1"/>
</dbReference>
<keyword evidence="8 17" id="KW-0695">RNA-directed DNA polymerase</keyword>
<keyword evidence="11 14" id="KW-0464">Manganese</keyword>
<evidence type="ECO:0000256" key="7">
    <source>
        <dbReference type="ARBA" id="ARBA00022842"/>
    </source>
</evidence>
<dbReference type="InterPro" id="IPR000123">
    <property type="entry name" value="Reverse_transcriptase_msDNA"/>
</dbReference>
<dbReference type="GO" id="GO:0043571">
    <property type="term" value="P:maintenance of CRISPR repeat elements"/>
    <property type="evidence" value="ECO:0007669"/>
    <property type="project" value="UniProtKB-UniRule"/>
</dbReference>
<dbReference type="EC" id="3.1.-.-" evidence="14"/>
<dbReference type="Pfam" id="PF00078">
    <property type="entry name" value="RVT_1"/>
    <property type="match status" value="1"/>
</dbReference>
<keyword evidence="1" id="KW-0808">Transferase</keyword>
<comment type="similarity">
    <text evidence="12">Belongs to the bacterial reverse transcriptase family.</text>
</comment>
<dbReference type="PANTHER" id="PTHR34353:SF2">
    <property type="entry name" value="CRISPR-ASSOCIATED ENDONUCLEASE CAS1 1"/>
    <property type="match status" value="1"/>
</dbReference>
<proteinExistence type="inferred from homology"/>
<dbReference type="PROSITE" id="PS50878">
    <property type="entry name" value="RT_POL"/>
    <property type="match status" value="1"/>
</dbReference>
<evidence type="ECO:0000313" key="18">
    <source>
        <dbReference type="Proteomes" id="UP000199729"/>
    </source>
</evidence>
<dbReference type="NCBIfam" id="TIGR00287">
    <property type="entry name" value="cas1"/>
    <property type="match status" value="1"/>
</dbReference>
<evidence type="ECO:0000256" key="1">
    <source>
        <dbReference type="ARBA" id="ARBA00022679"/>
    </source>
</evidence>
<dbReference type="KEGG" id="vff:VITFI_CDS2127"/>
<sequence length="679" mass="75641">MGHMHTASFLDLALSEQNLLQAWDHVRTNAGAPGSDGETIQNFSRHILHHLQQLKTELLSGQYRPQPLRYVPIPKKNGGTRTLAIPTVRDRILQTSVAHVMSQFLDPQLDAASYAYRPGRSVSQAIACVLSCRDAGLQWVLDADIEQFFDHIDHEILNTQLESYFPNDPVCQMVAAWIANGSPEPHAGVPQGSPLSPLLANVYLHPLDRQLRQEHQTLIRYADDFVVLCADENQARQAWATVQQILADLKLRLQLEKTHLTTFDQGFNFLGVHFHRHTAQPLHPHAAPWVLPSDTPPDDPASGPPDVPRWLESIDPALSCDDTPASDEPPATPPAALEPRAPLLQSLYVTEPGCWLTQEHDRVVVSHQHTVRASVPLGQVDQVAILSNAMVSTALLRRCAQRRVSVVMGGWGTELLTLDRGALADHALWQAQWDLQAEPERGLMLARCLVAGKLHNSCTILRRFSRREGREAVEPLVQSMLQDERKLAAAERLEVIRGLEGAAARAYFAALRGLLPPGVDFPGRQRHPPPDPVNACLSLGYGVLAHNLHTLIRLEGLNAHLGHLHVATPGSLALVSDLMEEFRAPVVDAVVLTLWREGRLQASDFECRLGDDAEGWPCRMVSAARKRLVDALEEKLESHMVHPRLERLLDLRRIMQAQVRHYRSVVMGEVGVYHPFKLR</sequence>
<evidence type="ECO:0000256" key="4">
    <source>
        <dbReference type="ARBA" id="ARBA00022723"/>
    </source>
</evidence>
<dbReference type="Gene3D" id="3.30.70.270">
    <property type="match status" value="1"/>
</dbReference>
<keyword evidence="10 14" id="KW-0238">DNA-binding</keyword>
<dbReference type="PANTHER" id="PTHR34353">
    <property type="entry name" value="CRISPR-ASSOCIATED ENDONUCLEASE CAS1 1"/>
    <property type="match status" value="1"/>
</dbReference>
<keyword evidence="2" id="KW-0548">Nucleotidyltransferase</keyword>
<evidence type="ECO:0000256" key="12">
    <source>
        <dbReference type="ARBA" id="ARBA00034120"/>
    </source>
</evidence>
<name>A0A221KG05_VITFI</name>
<feature type="binding site" evidence="14">
    <location>
        <position position="500"/>
    </location>
    <ligand>
        <name>Mn(2+)</name>
        <dbReference type="ChEBI" id="CHEBI:29035"/>
    </ligand>
</feature>
<dbReference type="Proteomes" id="UP000199729">
    <property type="component" value="Chromosome"/>
</dbReference>
<comment type="function">
    <text evidence="14">CRISPR (clustered regularly interspaced short palindromic repeat), is an adaptive immune system that provides protection against mobile genetic elements (viruses, transposable elements and conjugative plasmids). CRISPR clusters contain spacers, sequences complementary to antecedent mobile elements, and target invading nucleic acids. CRISPR clusters are transcribed and processed into CRISPR RNA (crRNA). Acts as a dsDNA endonuclease. Involved in the integration of spacer DNA into the CRISPR cassette.</text>
</comment>
<keyword evidence="18" id="KW-1185">Reference proteome</keyword>
<evidence type="ECO:0000256" key="2">
    <source>
        <dbReference type="ARBA" id="ARBA00022695"/>
    </source>
</evidence>
<feature type="region of interest" description="Disordered" evidence="15">
    <location>
        <begin position="285"/>
        <end position="312"/>
    </location>
</feature>
<accession>A0A221KG05</accession>
<evidence type="ECO:0000256" key="13">
    <source>
        <dbReference type="ARBA" id="ARBA00038592"/>
    </source>
</evidence>
<evidence type="ECO:0000256" key="11">
    <source>
        <dbReference type="ARBA" id="ARBA00023211"/>
    </source>
</evidence>
<evidence type="ECO:0000256" key="8">
    <source>
        <dbReference type="ARBA" id="ARBA00022918"/>
    </source>
</evidence>
<dbReference type="InterPro" id="IPR042206">
    <property type="entry name" value="CRISPR-assoc_Cas1_C"/>
</dbReference>